<evidence type="ECO:0000256" key="2">
    <source>
        <dbReference type="ARBA" id="ARBA00022840"/>
    </source>
</evidence>
<feature type="binding site" evidence="3">
    <location>
        <position position="944"/>
    </location>
    <ligand>
        <name>ATP</name>
        <dbReference type="ChEBI" id="CHEBI:30616"/>
    </ligand>
</feature>
<dbReference type="AlphaFoldDB" id="A0A813J9H6"/>
<feature type="non-terminal residue" evidence="6">
    <location>
        <position position="1"/>
    </location>
</feature>
<reference evidence="6" key="1">
    <citation type="submission" date="2021-02" db="EMBL/GenBank/DDBJ databases">
        <authorList>
            <person name="Dougan E. K."/>
            <person name="Rhodes N."/>
            <person name="Thang M."/>
            <person name="Chan C."/>
        </authorList>
    </citation>
    <scope>NUCLEOTIDE SEQUENCE</scope>
</reference>
<feature type="domain" description="Protein kinase" evidence="5">
    <location>
        <begin position="912"/>
        <end position="1190"/>
    </location>
</feature>
<dbReference type="InterPro" id="IPR011009">
    <property type="entry name" value="Kinase-like_dom_sf"/>
</dbReference>
<protein>
    <recommendedName>
        <fullName evidence="5">Protein kinase domain-containing protein</fullName>
    </recommendedName>
</protein>
<evidence type="ECO:0000256" key="4">
    <source>
        <dbReference type="SAM" id="MobiDB-lite"/>
    </source>
</evidence>
<gene>
    <name evidence="6" type="ORF">PGLA2088_LOCUS17521</name>
</gene>
<feature type="compositionally biased region" description="Polar residues" evidence="4">
    <location>
        <begin position="791"/>
        <end position="802"/>
    </location>
</feature>
<evidence type="ECO:0000256" key="3">
    <source>
        <dbReference type="PROSITE-ProRule" id="PRU10141"/>
    </source>
</evidence>
<dbReference type="InterPro" id="IPR017441">
    <property type="entry name" value="Protein_kinase_ATP_BS"/>
</dbReference>
<dbReference type="InterPro" id="IPR008271">
    <property type="entry name" value="Ser/Thr_kinase_AS"/>
</dbReference>
<dbReference type="Proteomes" id="UP000626109">
    <property type="component" value="Unassembled WGS sequence"/>
</dbReference>
<evidence type="ECO:0000313" key="7">
    <source>
        <dbReference type="Proteomes" id="UP000626109"/>
    </source>
</evidence>
<feature type="region of interest" description="Disordered" evidence="4">
    <location>
        <begin position="787"/>
        <end position="831"/>
    </location>
</feature>
<dbReference type="EMBL" id="CAJNNW010023408">
    <property type="protein sequence ID" value="CAE8670631.1"/>
    <property type="molecule type" value="Genomic_DNA"/>
</dbReference>
<evidence type="ECO:0000259" key="5">
    <source>
        <dbReference type="PROSITE" id="PS50011"/>
    </source>
</evidence>
<evidence type="ECO:0000256" key="1">
    <source>
        <dbReference type="ARBA" id="ARBA00022741"/>
    </source>
</evidence>
<dbReference type="PROSITE" id="PS00108">
    <property type="entry name" value="PROTEIN_KINASE_ST"/>
    <property type="match status" value="1"/>
</dbReference>
<evidence type="ECO:0000313" key="6">
    <source>
        <dbReference type="EMBL" id="CAE8670631.1"/>
    </source>
</evidence>
<dbReference type="PROSITE" id="PS00107">
    <property type="entry name" value="PROTEIN_KINASE_ATP"/>
    <property type="match status" value="1"/>
</dbReference>
<keyword evidence="1 3" id="KW-0547">Nucleotide-binding</keyword>
<dbReference type="SUPFAM" id="SSF56112">
    <property type="entry name" value="Protein kinase-like (PK-like)"/>
    <property type="match status" value="1"/>
</dbReference>
<dbReference type="InterPro" id="IPR000719">
    <property type="entry name" value="Prot_kinase_dom"/>
</dbReference>
<keyword evidence="2 3" id="KW-0067">ATP-binding</keyword>
<accession>A0A813J9H6</accession>
<comment type="caution">
    <text evidence="6">The sequence shown here is derived from an EMBL/GenBank/DDBJ whole genome shotgun (WGS) entry which is preliminary data.</text>
</comment>
<dbReference type="GO" id="GO:0005524">
    <property type="term" value="F:ATP binding"/>
    <property type="evidence" value="ECO:0007669"/>
    <property type="project" value="UniProtKB-UniRule"/>
</dbReference>
<organism evidence="6 7">
    <name type="scientific">Polarella glacialis</name>
    <name type="common">Dinoflagellate</name>
    <dbReference type="NCBI Taxonomy" id="89957"/>
    <lineage>
        <taxon>Eukaryota</taxon>
        <taxon>Sar</taxon>
        <taxon>Alveolata</taxon>
        <taxon>Dinophyceae</taxon>
        <taxon>Suessiales</taxon>
        <taxon>Suessiaceae</taxon>
        <taxon>Polarella</taxon>
    </lineage>
</organism>
<proteinExistence type="predicted"/>
<dbReference type="Pfam" id="PF00069">
    <property type="entry name" value="Pkinase"/>
    <property type="match status" value="1"/>
</dbReference>
<dbReference type="SMART" id="SM00220">
    <property type="entry name" value="S_TKc"/>
    <property type="match status" value="1"/>
</dbReference>
<name>A0A813J9H6_POLGL</name>
<feature type="region of interest" description="Disordered" evidence="4">
    <location>
        <begin position="846"/>
        <end position="881"/>
    </location>
</feature>
<dbReference type="PANTHER" id="PTHR24347">
    <property type="entry name" value="SERINE/THREONINE-PROTEIN KINASE"/>
    <property type="match status" value="1"/>
</dbReference>
<dbReference type="PROSITE" id="PS50011">
    <property type="entry name" value="PROTEIN_KINASE_DOM"/>
    <property type="match status" value="1"/>
</dbReference>
<sequence>VKYDMGELKDILNGAKNDTAHVKRIVLACERDMEDFTAAMDAVNVDLDEMRARVDSTHSIITSRQRVEATVTAEISTMRLDMGDMQEALKAHDAWMEDVSQSLQECHERCGQLSEDIIEHSQQTQAKLDAKTDITSWNDMNDDIDSSVKTVLASRVNPADAEMAVAMQGDGAVMNEEEDEVEEVGAVFMGGSSGSGRNVAPLQNDVAGVNPADAEMAAAMQGDGAVMNEAAVDQKKSITCGRIKANSKGHKHRAPTHEFRPLLPEELAALIATAGQQRVVETADGKPYVLTLQALRQKDPSYLTWLVMPKLHLIRPSLRKALKEFGFWGQQEQVTVPSDRALSPQRGPVPEASDAQREILVLLDQLHAKPEGAPVAQVAELVPELAELVPEAKKRRKSRSTATVQPYNCSFCRDLCRNAVTCPLRAETNGAEERRCVQAAHRAAGAVARDFGHRKYVAENQRSDLYSAGPQKRSRASNLRSFAELQRASPEQLCQWMVEDGLFESLSGTQCRLASCGAKSLRTCQLWLCWVPWPAQTREGTQNARISCWMRFATGAALAVGGSAICVATLCSQLWVMGKMGRHGKSFAFCSQWVHSSVGEPRVPLLKQATWKNAMDQCFNERSKIVLMTDSAAAHEEVSHCGVVDRRQVNHSEKEYSRYVSALKDVVSREERPAMAGTQIIDRERGSSTKTSLGDSGYQRNHIDAGCSQHQLLRRWRRGADVGEQLSRLSADDQDHAMRLEHSILSVQNKSGSQLSDQTCGCSTLDTLRCSVHRRAYLVEGELHLYKDPPANTSPKSASGIGTSAKRFPPELPIKAPRQNFPAELPGRASRQGFPAELPVRASRQSFPAELPGKASRQSFPAKLPGKASRQSFPAEFPGRASRQSFPAELPAKAVQMSLSGAIQGRLRDTWDVDDFLLGSGGFSVVFPGWSRRSDEIFCEVAVKLLSRRNHMSDVRNEVKYLIACRDHPNIIQFRGAFFLSAEEQVLNEQRVAENRPKRWTGPAQYALVFELFVGGDMWQFLETKGALTEHHAVRIMHGVFSALAFIHERRIIHRDVKCENIMVRDDDTAVLADFGLAMLVPEGVDIRQIAGSAGYAAPEQLSKKCRYGLKVDLFGAGVCFYRGLARAMPFPGSNKEEIIKATAVCKPDYNRIAFQSISEHMLHFLQHLISKKPNHRPSAAEALEQTAALQSEDAEVRNASGALAGIFATRRRLASGFQSWTIRRFCLYQRGRCDDFLFEGVAASGS</sequence>
<dbReference type="Gene3D" id="1.10.510.10">
    <property type="entry name" value="Transferase(Phosphotransferase) domain 1"/>
    <property type="match status" value="1"/>
</dbReference>
<dbReference type="GO" id="GO:0004672">
    <property type="term" value="F:protein kinase activity"/>
    <property type="evidence" value="ECO:0007669"/>
    <property type="project" value="InterPro"/>
</dbReference>